<accession>A0A2G8R8G6</accession>
<comment type="caution">
    <text evidence="1">The sequence shown here is derived from an EMBL/GenBank/DDBJ whole genome shotgun (WGS) entry which is preliminary data.</text>
</comment>
<evidence type="ECO:0000313" key="2">
    <source>
        <dbReference type="Proteomes" id="UP000231259"/>
    </source>
</evidence>
<organism evidence="1 2">
    <name type="scientific">Puniceibacterium antarcticum</name>
    <dbReference type="NCBI Taxonomy" id="1206336"/>
    <lineage>
        <taxon>Bacteria</taxon>
        <taxon>Pseudomonadati</taxon>
        <taxon>Pseudomonadota</taxon>
        <taxon>Alphaproteobacteria</taxon>
        <taxon>Rhodobacterales</taxon>
        <taxon>Paracoccaceae</taxon>
        <taxon>Puniceibacterium</taxon>
    </lineage>
</organism>
<sequence>MDDQASVPESAVIDVPQPDFGETVAEVLVSTQGAQPYLDAISAQNRTALA</sequence>
<dbReference type="Proteomes" id="UP000231259">
    <property type="component" value="Unassembled WGS sequence"/>
</dbReference>
<dbReference type="RefSeq" id="WP_180287531.1">
    <property type="nucleotide sequence ID" value="NZ_AWWI01000153.1"/>
</dbReference>
<proteinExistence type="predicted"/>
<reference evidence="1 2" key="1">
    <citation type="submission" date="2013-09" db="EMBL/GenBank/DDBJ databases">
        <title>Genome sequencing of Phaeobacter antarcticus sp. nov. SM1211.</title>
        <authorList>
            <person name="Zhang X.-Y."/>
            <person name="Liu C."/>
            <person name="Chen X.-L."/>
            <person name="Xie B.-B."/>
            <person name="Qin Q.-L."/>
            <person name="Rong J.-C."/>
            <person name="Zhang Y.-Z."/>
        </authorList>
    </citation>
    <scope>NUCLEOTIDE SEQUENCE [LARGE SCALE GENOMIC DNA]</scope>
    <source>
        <strain evidence="1 2">SM1211</strain>
    </source>
</reference>
<dbReference type="AlphaFoldDB" id="A0A2G8R8G6"/>
<gene>
    <name evidence="1" type="ORF">P775_22885</name>
</gene>
<dbReference type="EMBL" id="AWWI01000153">
    <property type="protein sequence ID" value="PIL17837.1"/>
    <property type="molecule type" value="Genomic_DNA"/>
</dbReference>
<evidence type="ECO:0000313" key="1">
    <source>
        <dbReference type="EMBL" id="PIL17837.1"/>
    </source>
</evidence>
<protein>
    <submittedName>
        <fullName evidence="1">Uncharacterized protein</fullName>
    </submittedName>
</protein>
<keyword evidence="2" id="KW-1185">Reference proteome</keyword>
<name>A0A2G8R8G6_9RHOB</name>